<comment type="similarity">
    <text evidence="1">Belongs to the short-chain dehydrogenases/reductases (SDR) family.</text>
</comment>
<dbReference type="Gene3D" id="3.40.50.720">
    <property type="entry name" value="NAD(P)-binding Rossmann-like Domain"/>
    <property type="match status" value="1"/>
</dbReference>
<dbReference type="Proteomes" id="UP000027466">
    <property type="component" value="Unassembled WGS sequence"/>
</dbReference>
<dbReference type="InterPro" id="IPR020904">
    <property type="entry name" value="Sc_DH/Rdtase_CS"/>
</dbReference>
<reference evidence="2 3" key="1">
    <citation type="submission" date="2014-03" db="EMBL/GenBank/DDBJ databases">
        <title>Draft Genome Sequences of Four Burkholderia Strains.</title>
        <authorList>
            <person name="Liu X.Y."/>
            <person name="Li C.X."/>
            <person name="Xu J.H."/>
        </authorList>
    </citation>
    <scope>NUCLEOTIDE SEQUENCE [LARGE SCALE GENOMIC DNA]</scope>
    <source>
        <strain evidence="2 3">DSM 50014</strain>
    </source>
</reference>
<dbReference type="PANTHER" id="PTHR42760:SF135">
    <property type="entry name" value="BLL7886 PROTEIN"/>
    <property type="match status" value="1"/>
</dbReference>
<evidence type="ECO:0000256" key="1">
    <source>
        <dbReference type="ARBA" id="ARBA00006484"/>
    </source>
</evidence>
<dbReference type="STRING" id="60547.GCA_000751215_02215"/>
<sequence length="256" mass="26507">MSDQATAFSLVGETALVTGATRGIGREAALALARAGANVAAGCRDRHAGEGLAAEIRALGVRAAAVSMDLTDFASIPAAVDAAEAALGPLSILVNNAGHSRPAPSLDVGIADFDAMFDLNVKGAFFAAQAVARRMVPRRHGTVINVASQAGLVALPGESVYCMTKAAMIHMTRCLAVEWAPHQIRVNAVAPTFTRTDSTRRWLDDPVFLDSLLARIPLGRVGEPRNVADPIVFLASQAAAMITGATLAIDGGWTAV</sequence>
<dbReference type="GO" id="GO:0030497">
    <property type="term" value="P:fatty acid elongation"/>
    <property type="evidence" value="ECO:0007669"/>
    <property type="project" value="TreeGrafter"/>
</dbReference>
<dbReference type="InterPro" id="IPR002347">
    <property type="entry name" value="SDR_fam"/>
</dbReference>
<dbReference type="InterPro" id="IPR036291">
    <property type="entry name" value="NAD(P)-bd_dom_sf"/>
</dbReference>
<comment type="caution">
    <text evidence="2">The sequence shown here is derived from an EMBL/GenBank/DDBJ whole genome shotgun (WGS) entry which is preliminary data.</text>
</comment>
<organism evidence="2 3">
    <name type="scientific">Caballeronia glathei</name>
    <dbReference type="NCBI Taxonomy" id="60547"/>
    <lineage>
        <taxon>Bacteria</taxon>
        <taxon>Pseudomonadati</taxon>
        <taxon>Pseudomonadota</taxon>
        <taxon>Betaproteobacteria</taxon>
        <taxon>Burkholderiales</taxon>
        <taxon>Burkholderiaceae</taxon>
        <taxon>Caballeronia</taxon>
    </lineage>
</organism>
<dbReference type="RefSeq" id="WP_035930116.1">
    <property type="nucleotide sequence ID" value="NZ_CADFFX010000004.1"/>
</dbReference>
<dbReference type="PANTHER" id="PTHR42760">
    <property type="entry name" value="SHORT-CHAIN DEHYDROGENASES/REDUCTASES FAMILY MEMBER"/>
    <property type="match status" value="1"/>
</dbReference>
<name>A0A069PR56_9BURK</name>
<dbReference type="GO" id="GO:0016616">
    <property type="term" value="F:oxidoreductase activity, acting on the CH-OH group of donors, NAD or NADP as acceptor"/>
    <property type="evidence" value="ECO:0007669"/>
    <property type="project" value="TreeGrafter"/>
</dbReference>
<protein>
    <submittedName>
        <fullName evidence="2">3-oxoacyl-ACP reductase</fullName>
    </submittedName>
</protein>
<dbReference type="PRINTS" id="PR00080">
    <property type="entry name" value="SDRFAMILY"/>
</dbReference>
<dbReference type="PROSITE" id="PS00061">
    <property type="entry name" value="ADH_SHORT"/>
    <property type="match status" value="1"/>
</dbReference>
<proteinExistence type="inferred from homology"/>
<dbReference type="NCBIfam" id="NF005559">
    <property type="entry name" value="PRK07231.1"/>
    <property type="match status" value="1"/>
</dbReference>
<dbReference type="SUPFAM" id="SSF51735">
    <property type="entry name" value="NAD(P)-binding Rossmann-fold domains"/>
    <property type="match status" value="1"/>
</dbReference>
<keyword evidence="3" id="KW-1185">Reference proteome</keyword>
<gene>
    <name evidence="2" type="ORF">BG61_03600</name>
</gene>
<dbReference type="FunFam" id="3.40.50.720:FF:000084">
    <property type="entry name" value="Short-chain dehydrogenase reductase"/>
    <property type="match status" value="1"/>
</dbReference>
<dbReference type="Pfam" id="PF13561">
    <property type="entry name" value="adh_short_C2"/>
    <property type="match status" value="1"/>
</dbReference>
<dbReference type="PRINTS" id="PR00081">
    <property type="entry name" value="GDHRDH"/>
</dbReference>
<dbReference type="AlphaFoldDB" id="A0A069PR56"/>
<evidence type="ECO:0000313" key="2">
    <source>
        <dbReference type="EMBL" id="KDR42937.1"/>
    </source>
</evidence>
<accession>A0A069PR56</accession>
<dbReference type="EMBL" id="JFHC01000011">
    <property type="protein sequence ID" value="KDR42937.1"/>
    <property type="molecule type" value="Genomic_DNA"/>
</dbReference>
<evidence type="ECO:0000313" key="3">
    <source>
        <dbReference type="Proteomes" id="UP000027466"/>
    </source>
</evidence>
<dbReference type="CDD" id="cd05233">
    <property type="entry name" value="SDR_c"/>
    <property type="match status" value="1"/>
</dbReference>